<keyword evidence="3" id="KW-0874">Quinone</keyword>
<gene>
    <name evidence="8" type="ORF">FHS57_002413</name>
</gene>
<reference evidence="8 9" key="1">
    <citation type="submission" date="2020-08" db="EMBL/GenBank/DDBJ databases">
        <title>Genomic Encyclopedia of Type Strains, Phase IV (KMG-IV): sequencing the most valuable type-strain genomes for metagenomic binning, comparative biology and taxonomic classification.</title>
        <authorList>
            <person name="Goeker M."/>
        </authorList>
    </citation>
    <scope>NUCLEOTIDE SEQUENCE [LARGE SCALE GENOMIC DNA]</scope>
    <source>
        <strain evidence="8 9">DSM 17976</strain>
    </source>
</reference>
<dbReference type="InterPro" id="IPR023753">
    <property type="entry name" value="FAD/NAD-binding_dom"/>
</dbReference>
<dbReference type="PANTHER" id="PTHR10632:SF2">
    <property type="entry name" value="SULFIDE:QUINONE OXIDOREDUCTASE, MITOCHONDRIAL"/>
    <property type="match status" value="1"/>
</dbReference>
<dbReference type="EC" id="1.8.5.-" evidence="8"/>
<comment type="caution">
    <text evidence="8">The sequence shown here is derived from an EMBL/GenBank/DDBJ whole genome shotgun (WGS) entry which is preliminary data.</text>
</comment>
<protein>
    <submittedName>
        <fullName evidence="8">Sulfide:quinone oxidoreductase</fullName>
        <ecNumber evidence="8">1.8.5.-</ecNumber>
    </submittedName>
</protein>
<evidence type="ECO:0000256" key="1">
    <source>
        <dbReference type="ARBA" id="ARBA00001974"/>
    </source>
</evidence>
<keyword evidence="4" id="KW-0274">FAD</keyword>
<evidence type="ECO:0000256" key="5">
    <source>
        <dbReference type="ARBA" id="ARBA00022946"/>
    </source>
</evidence>
<feature type="domain" description="FAD/NAD(P)-binding" evidence="7">
    <location>
        <begin position="7"/>
        <end position="126"/>
    </location>
</feature>
<accession>A0A7W6EQD9</accession>
<dbReference type="GO" id="GO:0048038">
    <property type="term" value="F:quinone binding"/>
    <property type="evidence" value="ECO:0007669"/>
    <property type="project" value="UniProtKB-KW"/>
</dbReference>
<dbReference type="SUPFAM" id="SSF51905">
    <property type="entry name" value="FAD/NAD(P)-binding domain"/>
    <property type="match status" value="2"/>
</dbReference>
<dbReference type="GO" id="GO:0071949">
    <property type="term" value="F:FAD binding"/>
    <property type="evidence" value="ECO:0007669"/>
    <property type="project" value="TreeGrafter"/>
</dbReference>
<sequence>MTTTHFQTLIVGGGNAGLSAASQLLIKNPSLHIGIIEPSEKHYYQPAWTLVGAGEFDIKDTEKDEVDFIPKGTTWLKDAVATFQPEQNQVTCRSGAKYTYDTLIVAPGIQVDWGKIKGLKDTLGKNSVSCNYSFDAAPYTWELIKNFEGGTAVFTNPSSPIKCGGAPHKIMYLACDYWRKKGILDKCDVHYISGVGAIFAVKEYAATLTGIVNRNNIKPHFLSNTVEVDGENQTLYYETKNEQGETVRKEIKFDLCHTVPPQSAPDFIKNSPLADPNNPFGYVEINKNTMQHSRFPNIFACGDCTNAPCSKTGAAIRKQVPVVVSNLLSYLKQQSLKEQYDGYSACPIPTQYGKLMLAEFDYSNTPKMTFPFDQTVPRWSMWVLKKYVLPWLYWNRILTGKA</sequence>
<dbReference type="GO" id="GO:0070221">
    <property type="term" value="P:sulfide oxidation, using sulfide:quinone oxidoreductase"/>
    <property type="evidence" value="ECO:0007669"/>
    <property type="project" value="TreeGrafter"/>
</dbReference>
<evidence type="ECO:0000313" key="8">
    <source>
        <dbReference type="EMBL" id="MBB3838408.1"/>
    </source>
</evidence>
<keyword evidence="9" id="KW-1185">Reference proteome</keyword>
<dbReference type="Pfam" id="PF07992">
    <property type="entry name" value="Pyr_redox_2"/>
    <property type="match status" value="1"/>
</dbReference>
<keyword evidence="5" id="KW-0809">Transit peptide</keyword>
<organism evidence="8 9">
    <name type="scientific">Runella defluvii</name>
    <dbReference type="NCBI Taxonomy" id="370973"/>
    <lineage>
        <taxon>Bacteria</taxon>
        <taxon>Pseudomonadati</taxon>
        <taxon>Bacteroidota</taxon>
        <taxon>Cytophagia</taxon>
        <taxon>Cytophagales</taxon>
        <taxon>Spirosomataceae</taxon>
        <taxon>Runella</taxon>
    </lineage>
</organism>
<dbReference type="RefSeq" id="WP_183973822.1">
    <property type="nucleotide sequence ID" value="NZ_JACIBY010000004.1"/>
</dbReference>
<evidence type="ECO:0000259" key="7">
    <source>
        <dbReference type="Pfam" id="PF07992"/>
    </source>
</evidence>
<dbReference type="PANTHER" id="PTHR10632">
    <property type="entry name" value="SULFIDE:QUINONE OXIDOREDUCTASE"/>
    <property type="match status" value="1"/>
</dbReference>
<evidence type="ECO:0000256" key="2">
    <source>
        <dbReference type="ARBA" id="ARBA00022630"/>
    </source>
</evidence>
<comment type="cofactor">
    <cofactor evidence="1">
        <name>FAD</name>
        <dbReference type="ChEBI" id="CHEBI:57692"/>
    </cofactor>
</comment>
<dbReference type="GO" id="GO:0070224">
    <property type="term" value="F:sulfide:quinone oxidoreductase activity"/>
    <property type="evidence" value="ECO:0007669"/>
    <property type="project" value="TreeGrafter"/>
</dbReference>
<keyword evidence="6 8" id="KW-0560">Oxidoreductase</keyword>
<dbReference type="Gene3D" id="3.50.50.60">
    <property type="entry name" value="FAD/NAD(P)-binding domain"/>
    <property type="match status" value="2"/>
</dbReference>
<name>A0A7W6EQD9_9BACT</name>
<evidence type="ECO:0000256" key="4">
    <source>
        <dbReference type="ARBA" id="ARBA00022827"/>
    </source>
</evidence>
<dbReference type="InterPro" id="IPR036188">
    <property type="entry name" value="FAD/NAD-bd_sf"/>
</dbReference>
<keyword evidence="2" id="KW-0285">Flavoprotein</keyword>
<evidence type="ECO:0000256" key="3">
    <source>
        <dbReference type="ARBA" id="ARBA00022719"/>
    </source>
</evidence>
<evidence type="ECO:0000256" key="6">
    <source>
        <dbReference type="ARBA" id="ARBA00023002"/>
    </source>
</evidence>
<evidence type="ECO:0000313" key="9">
    <source>
        <dbReference type="Proteomes" id="UP000541352"/>
    </source>
</evidence>
<dbReference type="EMBL" id="JACIBY010000004">
    <property type="protein sequence ID" value="MBB3838408.1"/>
    <property type="molecule type" value="Genomic_DNA"/>
</dbReference>
<dbReference type="InterPro" id="IPR015904">
    <property type="entry name" value="Sulphide_quinone_reductase"/>
</dbReference>
<dbReference type="FunFam" id="3.50.50.60:FF:000034">
    <property type="entry name" value="sulfide:quinone oxidoreductase, mitochondrial"/>
    <property type="match status" value="1"/>
</dbReference>
<proteinExistence type="predicted"/>
<dbReference type="Proteomes" id="UP000541352">
    <property type="component" value="Unassembled WGS sequence"/>
</dbReference>
<dbReference type="AlphaFoldDB" id="A0A7W6EQD9"/>